<feature type="transmembrane region" description="Helical" evidence="1">
    <location>
        <begin position="67"/>
        <end position="85"/>
    </location>
</feature>
<reference evidence="2" key="1">
    <citation type="submission" date="2018-11" db="EMBL/GenBank/DDBJ databases">
        <authorList>
            <consortium name="Pathogen Informatics"/>
        </authorList>
    </citation>
    <scope>NUCLEOTIDE SEQUENCE</scope>
</reference>
<dbReference type="Proteomes" id="UP000784294">
    <property type="component" value="Unassembled WGS sequence"/>
</dbReference>
<organism evidence="2 3">
    <name type="scientific">Protopolystoma xenopodis</name>
    <dbReference type="NCBI Taxonomy" id="117903"/>
    <lineage>
        <taxon>Eukaryota</taxon>
        <taxon>Metazoa</taxon>
        <taxon>Spiralia</taxon>
        <taxon>Lophotrochozoa</taxon>
        <taxon>Platyhelminthes</taxon>
        <taxon>Monogenea</taxon>
        <taxon>Polyopisthocotylea</taxon>
        <taxon>Polystomatidea</taxon>
        <taxon>Polystomatidae</taxon>
        <taxon>Protopolystoma</taxon>
    </lineage>
</organism>
<protein>
    <submittedName>
        <fullName evidence="2">Uncharacterized protein</fullName>
    </submittedName>
</protein>
<keyword evidence="1" id="KW-1133">Transmembrane helix</keyword>
<feature type="transmembrane region" description="Helical" evidence="1">
    <location>
        <begin position="35"/>
        <end position="55"/>
    </location>
</feature>
<dbReference type="EMBL" id="CAAALY010275078">
    <property type="protein sequence ID" value="VEL42553.1"/>
    <property type="molecule type" value="Genomic_DNA"/>
</dbReference>
<proteinExistence type="predicted"/>
<evidence type="ECO:0000313" key="3">
    <source>
        <dbReference type="Proteomes" id="UP000784294"/>
    </source>
</evidence>
<keyword evidence="1" id="KW-0472">Membrane</keyword>
<keyword evidence="1" id="KW-0812">Transmembrane</keyword>
<comment type="caution">
    <text evidence="2">The sequence shown here is derived from an EMBL/GenBank/DDBJ whole genome shotgun (WGS) entry which is preliminary data.</text>
</comment>
<evidence type="ECO:0000313" key="2">
    <source>
        <dbReference type="EMBL" id="VEL42553.1"/>
    </source>
</evidence>
<evidence type="ECO:0000256" key="1">
    <source>
        <dbReference type="SAM" id="Phobius"/>
    </source>
</evidence>
<dbReference type="AlphaFoldDB" id="A0A448XQP6"/>
<feature type="transmembrane region" description="Helical" evidence="1">
    <location>
        <begin position="124"/>
        <end position="149"/>
    </location>
</feature>
<accession>A0A448XQP6</accession>
<gene>
    <name evidence="2" type="ORF">PXEA_LOCUS35993</name>
</gene>
<name>A0A448XQP6_9PLAT</name>
<keyword evidence="3" id="KW-1185">Reference proteome</keyword>
<sequence>MPPSAQLAQVDQNVRSMGDLNSCQMSRLQRPLNKILITIGIMCIIFVLFILQAIANTTSIVPERLGIWSGLPSLIAVLLAQFSLFTSFQILIITSLLINLVLIYLSLFASAISLLHVLSDHQVVIYSVIGGVCLILAILQALLAVLLFFELRNGIASGYHLLNRKKKPQTVTSSALHKPKAGYSNTSRITPKRIKKNNPAEVKSSIEQVGLLVEEDDEE</sequence>
<feature type="transmembrane region" description="Helical" evidence="1">
    <location>
        <begin position="97"/>
        <end position="118"/>
    </location>
</feature>